<reference evidence="1" key="1">
    <citation type="submission" date="2020-10" db="EMBL/GenBank/DDBJ databases">
        <title>Sequencing the genomes of 1000 actinobacteria strains.</title>
        <authorList>
            <person name="Klenk H.-P."/>
        </authorList>
    </citation>
    <scope>NUCLEOTIDE SEQUENCE</scope>
    <source>
        <strain evidence="1">DSM 46832</strain>
    </source>
</reference>
<comment type="caution">
    <text evidence="1">The sequence shown here is derived from an EMBL/GenBank/DDBJ whole genome shotgun (WGS) entry which is preliminary data.</text>
</comment>
<evidence type="ECO:0000313" key="2">
    <source>
        <dbReference type="Proteomes" id="UP000649753"/>
    </source>
</evidence>
<dbReference type="AlphaFoldDB" id="A0A927MDJ2"/>
<name>A0A927MDJ2_9ACTN</name>
<gene>
    <name evidence="1" type="ORF">H4W31_004753</name>
</gene>
<dbReference type="Proteomes" id="UP000649753">
    <property type="component" value="Unassembled WGS sequence"/>
</dbReference>
<protein>
    <submittedName>
        <fullName evidence="1">Uncharacterized protein</fullName>
    </submittedName>
</protein>
<accession>A0A927MDJ2</accession>
<keyword evidence="2" id="KW-1185">Reference proteome</keyword>
<dbReference type="EMBL" id="JADBEB010000001">
    <property type="protein sequence ID" value="MBE1489115.1"/>
    <property type="molecule type" value="Genomic_DNA"/>
</dbReference>
<dbReference type="RefSeq" id="WP_192768646.1">
    <property type="nucleotide sequence ID" value="NZ_JADBEB010000001.1"/>
</dbReference>
<proteinExistence type="predicted"/>
<evidence type="ECO:0000313" key="1">
    <source>
        <dbReference type="EMBL" id="MBE1489115.1"/>
    </source>
</evidence>
<sequence length="99" mass="11275">MKRRPTPHTDWCPRDHRCNLGEHRSEEMVVDLPGYGRAVLNRVATDYGTGHAEIRIRVVLDPAEPAARRQLATMLTDLRALVIRVAISARPTPARRGRW</sequence>
<organism evidence="1 2">
    <name type="scientific">Plantactinospora soyae</name>
    <dbReference type="NCBI Taxonomy" id="1544732"/>
    <lineage>
        <taxon>Bacteria</taxon>
        <taxon>Bacillati</taxon>
        <taxon>Actinomycetota</taxon>
        <taxon>Actinomycetes</taxon>
        <taxon>Micromonosporales</taxon>
        <taxon>Micromonosporaceae</taxon>
        <taxon>Plantactinospora</taxon>
    </lineage>
</organism>